<reference evidence="2" key="1">
    <citation type="submission" date="2019-12" db="EMBL/GenBank/DDBJ databases">
        <authorList>
            <person name="Cremers G."/>
        </authorList>
    </citation>
    <scope>NUCLEOTIDE SEQUENCE</scope>
    <source>
        <strain evidence="2">Mbul1</strain>
    </source>
</reference>
<accession>A0A679IPL6</accession>
<feature type="compositionally biased region" description="Basic and acidic residues" evidence="1">
    <location>
        <begin position="1"/>
        <end position="14"/>
    </location>
</feature>
<dbReference type="PANTHER" id="PTHR37827:SF1">
    <property type="entry name" value="HNH DOMAIN-CONTAINING PROTEIN"/>
    <property type="match status" value="1"/>
</dbReference>
<proteinExistence type="predicted"/>
<dbReference type="PANTHER" id="PTHR37827">
    <property type="entry name" value="TUDOR DOMAIN-CONTAINING PROTEIN"/>
    <property type="match status" value="1"/>
</dbReference>
<sequence>MGDGDLGRRARQWREDEETGNRPAGPTICPLCERPIPPRAKSSLHHLTPKLKGGAKAGTVRLHQICHSAIHARYSEAEIARRLADIEVLRADPEISGFLAWVRTKPDDFHAATRMTRARKLSRRKVS</sequence>
<evidence type="ECO:0000313" key="2">
    <source>
        <dbReference type="EMBL" id="CAA2100626.1"/>
    </source>
</evidence>
<dbReference type="AlphaFoldDB" id="A0A679IPL6"/>
<organism evidence="2">
    <name type="scientific">Methylobacterium bullatum</name>
    <dbReference type="NCBI Taxonomy" id="570505"/>
    <lineage>
        <taxon>Bacteria</taxon>
        <taxon>Pseudomonadati</taxon>
        <taxon>Pseudomonadota</taxon>
        <taxon>Alphaproteobacteria</taxon>
        <taxon>Hyphomicrobiales</taxon>
        <taxon>Methylobacteriaceae</taxon>
        <taxon>Methylobacterium</taxon>
    </lineage>
</organism>
<protein>
    <recommendedName>
        <fullName evidence="3">HNH domain-containing protein</fullName>
    </recommendedName>
</protein>
<feature type="region of interest" description="Disordered" evidence="1">
    <location>
        <begin position="1"/>
        <end position="30"/>
    </location>
</feature>
<gene>
    <name evidence="2" type="ORF">MBUL_00766</name>
</gene>
<dbReference type="EMBL" id="LR743504">
    <property type="protein sequence ID" value="CAA2100626.1"/>
    <property type="molecule type" value="Genomic_DNA"/>
</dbReference>
<evidence type="ECO:0008006" key="3">
    <source>
        <dbReference type="Google" id="ProtNLM"/>
    </source>
</evidence>
<name>A0A679IPL6_9HYPH</name>
<evidence type="ECO:0000256" key="1">
    <source>
        <dbReference type="SAM" id="MobiDB-lite"/>
    </source>
</evidence>